<dbReference type="PANTHER" id="PTHR46796:SF2">
    <property type="entry name" value="TRANSCRIPTIONAL REGULATORY PROTEIN"/>
    <property type="match status" value="1"/>
</dbReference>
<geneLocation type="plasmid" evidence="6">
    <name>unnamed4</name>
</geneLocation>
<proteinExistence type="predicted"/>
<evidence type="ECO:0000313" key="7">
    <source>
        <dbReference type="Proteomes" id="UP000295294"/>
    </source>
</evidence>
<evidence type="ECO:0000313" key="6">
    <source>
        <dbReference type="EMBL" id="QBY56295.1"/>
    </source>
</evidence>
<dbReference type="GO" id="GO:0003700">
    <property type="term" value="F:DNA-binding transcription factor activity"/>
    <property type="evidence" value="ECO:0007669"/>
    <property type="project" value="InterPro"/>
</dbReference>
<dbReference type="InterPro" id="IPR018062">
    <property type="entry name" value="HTH_AraC-typ_CS"/>
</dbReference>
<dbReference type="InterPro" id="IPR009057">
    <property type="entry name" value="Homeodomain-like_sf"/>
</dbReference>
<dbReference type="InterPro" id="IPR018060">
    <property type="entry name" value="HTH_AraC"/>
</dbReference>
<reference evidence="6 7" key="1">
    <citation type="submission" date="2019-03" db="EMBL/GenBank/DDBJ databases">
        <title>Efficiently degradation of phenoxyalkanoic acid herbicides by Cupriavidus oxalaticus strain X32.</title>
        <authorList>
            <person name="Sheng X."/>
        </authorList>
    </citation>
    <scope>NUCLEOTIDE SEQUENCE [LARGE SCALE GENOMIC DNA]</scope>
    <source>
        <strain evidence="6 7">X32</strain>
        <plasmid evidence="6 7">unnamed4</plasmid>
    </source>
</reference>
<sequence length="282" mass="31420">MKQSAEPPAFNQAKLWRESSLDDAEFLRAKYRTHSFPPHEHAEYGIGFIEQGSQAFTLNRSTRLIMPAGSVCVINPGELHEGSPATEAGWDYRMMYVSSASLQVALSDSLDDLGGVIVHFPDSVIHDDDVLSQLRAAHLCSESRGPSALEKSTRLTVALKELTRRYAQKRHQRPPSTVLPGAVKRAREYIDACISSNPSLGEIAEVAGMSPYHFLRAFKRYVGMAPHAYLIQRRVEIARHLLVKGRPIRSIAIALGYSDQAHLSREFRRFYGASPSKVVGNY</sequence>
<dbReference type="SMART" id="SM00342">
    <property type="entry name" value="HTH_ARAC"/>
    <property type="match status" value="1"/>
</dbReference>
<dbReference type="SUPFAM" id="SSF46689">
    <property type="entry name" value="Homeodomain-like"/>
    <property type="match status" value="2"/>
</dbReference>
<dbReference type="InterPro" id="IPR003313">
    <property type="entry name" value="AraC-bd"/>
</dbReference>
<evidence type="ECO:0000256" key="4">
    <source>
        <dbReference type="ARBA" id="ARBA00023163"/>
    </source>
</evidence>
<dbReference type="InterPro" id="IPR037923">
    <property type="entry name" value="HTH-like"/>
</dbReference>
<dbReference type="RefSeq" id="WP_135707457.1">
    <property type="nucleotide sequence ID" value="NZ_CP038639.1"/>
</dbReference>
<dbReference type="InterPro" id="IPR014710">
    <property type="entry name" value="RmlC-like_jellyroll"/>
</dbReference>
<keyword evidence="3" id="KW-0010">Activator</keyword>
<dbReference type="GO" id="GO:0043565">
    <property type="term" value="F:sequence-specific DNA binding"/>
    <property type="evidence" value="ECO:0007669"/>
    <property type="project" value="InterPro"/>
</dbReference>
<name>A0A4P7LKD3_9BURK</name>
<dbReference type="PANTHER" id="PTHR46796">
    <property type="entry name" value="HTH-TYPE TRANSCRIPTIONAL ACTIVATOR RHAS-RELATED"/>
    <property type="match status" value="1"/>
</dbReference>
<dbReference type="PROSITE" id="PS00041">
    <property type="entry name" value="HTH_ARAC_FAMILY_1"/>
    <property type="match status" value="1"/>
</dbReference>
<protein>
    <submittedName>
        <fullName evidence="6">AraC family transcriptional regulator</fullName>
    </submittedName>
</protein>
<dbReference type="PROSITE" id="PS01124">
    <property type="entry name" value="HTH_ARAC_FAMILY_2"/>
    <property type="match status" value="1"/>
</dbReference>
<dbReference type="Pfam" id="PF02311">
    <property type="entry name" value="AraC_binding"/>
    <property type="match status" value="1"/>
</dbReference>
<keyword evidence="1" id="KW-0805">Transcription regulation</keyword>
<evidence type="ECO:0000256" key="1">
    <source>
        <dbReference type="ARBA" id="ARBA00023015"/>
    </source>
</evidence>
<dbReference type="Gene3D" id="1.10.10.60">
    <property type="entry name" value="Homeodomain-like"/>
    <property type="match status" value="2"/>
</dbReference>
<dbReference type="AlphaFoldDB" id="A0A4P7LKD3"/>
<dbReference type="OrthoDB" id="9809338at2"/>
<accession>A0A4P7LKD3</accession>
<dbReference type="Gene3D" id="2.60.120.10">
    <property type="entry name" value="Jelly Rolls"/>
    <property type="match status" value="1"/>
</dbReference>
<evidence type="ECO:0000259" key="5">
    <source>
        <dbReference type="PROSITE" id="PS01124"/>
    </source>
</evidence>
<dbReference type="SUPFAM" id="SSF51215">
    <property type="entry name" value="Regulatory protein AraC"/>
    <property type="match status" value="1"/>
</dbReference>
<keyword evidence="2" id="KW-0238">DNA-binding</keyword>
<keyword evidence="6" id="KW-0614">Plasmid</keyword>
<evidence type="ECO:0000256" key="2">
    <source>
        <dbReference type="ARBA" id="ARBA00023125"/>
    </source>
</evidence>
<dbReference type="InterPro" id="IPR050204">
    <property type="entry name" value="AraC_XylS_family_regulators"/>
</dbReference>
<dbReference type="Pfam" id="PF12833">
    <property type="entry name" value="HTH_18"/>
    <property type="match status" value="1"/>
</dbReference>
<organism evidence="6 7">
    <name type="scientific">Cupriavidus oxalaticus</name>
    <dbReference type="NCBI Taxonomy" id="96344"/>
    <lineage>
        <taxon>Bacteria</taxon>
        <taxon>Pseudomonadati</taxon>
        <taxon>Pseudomonadota</taxon>
        <taxon>Betaproteobacteria</taxon>
        <taxon>Burkholderiales</taxon>
        <taxon>Burkholderiaceae</taxon>
        <taxon>Cupriavidus</taxon>
    </lineage>
</organism>
<feature type="domain" description="HTH araC/xylS-type" evidence="5">
    <location>
        <begin position="184"/>
        <end position="281"/>
    </location>
</feature>
<gene>
    <name evidence="6" type="ORF">E0W60_35315</name>
</gene>
<evidence type="ECO:0000256" key="3">
    <source>
        <dbReference type="ARBA" id="ARBA00023159"/>
    </source>
</evidence>
<dbReference type="Proteomes" id="UP000295294">
    <property type="component" value="Plasmid unnamed4"/>
</dbReference>
<dbReference type="EMBL" id="CP038639">
    <property type="protein sequence ID" value="QBY56295.1"/>
    <property type="molecule type" value="Genomic_DNA"/>
</dbReference>
<keyword evidence="4" id="KW-0804">Transcription</keyword>
<dbReference type="KEGG" id="cox:E0W60_35315"/>